<reference evidence="2" key="2">
    <citation type="journal article" date="2015" name="Genome Biol. Evol.">
        <title>Complete Genome Sequence and Transcriptomic Analysis of the Novel Pathogen Elizabethkingia anophelis in Response to Oxidative Stress.</title>
        <authorList>
            <person name="Li Y."/>
            <person name="Liu Y."/>
            <person name="Chew S.C."/>
            <person name="Tay M."/>
            <person name="Salido M.M."/>
            <person name="Teo J."/>
            <person name="Lauro F.M."/>
            <person name="Givskov M."/>
            <person name="Yang L."/>
        </authorList>
    </citation>
    <scope>NUCLEOTIDE SEQUENCE</scope>
    <source>
        <strain evidence="2">NUHP1</strain>
    </source>
</reference>
<dbReference type="KEGG" id="eao:BD94_1456"/>
<organism evidence="2 3">
    <name type="scientific">Elizabethkingia anophelis NUHP1</name>
    <dbReference type="NCBI Taxonomy" id="1338011"/>
    <lineage>
        <taxon>Bacteria</taxon>
        <taxon>Pseudomonadati</taxon>
        <taxon>Bacteroidota</taxon>
        <taxon>Flavobacteriia</taxon>
        <taxon>Flavobacteriales</taxon>
        <taxon>Weeksellaceae</taxon>
        <taxon>Elizabethkingia</taxon>
    </lineage>
</organism>
<accession>A0A077ECG0</accession>
<proteinExistence type="predicted"/>
<protein>
    <submittedName>
        <fullName evidence="2">Uncharacterized protein</fullName>
    </submittedName>
</protein>
<dbReference type="AlphaFoldDB" id="A0A077ECG0"/>
<sequence>MKAKISTILFSGAAVLATGAAFTLSVKDSSLESLRANALMAAGTKCIAASNSDCLSPSTGNIYTGYKAGTIGGKAFEESIDNSVE</sequence>
<dbReference type="Proteomes" id="UP000028933">
    <property type="component" value="Chromosome"/>
</dbReference>
<evidence type="ECO:0000313" key="2">
    <source>
        <dbReference type="EMBL" id="AIL45231.1"/>
    </source>
</evidence>
<feature type="chain" id="PRO_5001717923" evidence="1">
    <location>
        <begin position="21"/>
        <end position="85"/>
    </location>
</feature>
<keyword evidence="1" id="KW-0732">Signal</keyword>
<dbReference type="EMBL" id="CP007547">
    <property type="protein sequence ID" value="AIL45231.1"/>
    <property type="molecule type" value="Genomic_DNA"/>
</dbReference>
<feature type="signal peptide" evidence="1">
    <location>
        <begin position="1"/>
        <end position="20"/>
    </location>
</feature>
<evidence type="ECO:0000256" key="1">
    <source>
        <dbReference type="SAM" id="SignalP"/>
    </source>
</evidence>
<gene>
    <name evidence="2" type="ORF">BD94_1456</name>
</gene>
<dbReference type="HOGENOM" id="CLU_2507415_0_0_10"/>
<name>A0A077ECG0_9FLAO</name>
<evidence type="ECO:0000313" key="3">
    <source>
        <dbReference type="Proteomes" id="UP000028933"/>
    </source>
</evidence>
<reference evidence="2" key="1">
    <citation type="journal article" date="2013" name="Lancet">
        <title>First case of E anophelis outbreak in an intensive-care unit.</title>
        <authorList>
            <person name="Teo J."/>
            <person name="Tan S.Y."/>
            <person name="Tay M."/>
            <person name="Ding Y."/>
            <person name="Kjelleberg S."/>
            <person name="Givskov M."/>
            <person name="Lin R.T."/>
            <person name="Yang L."/>
        </authorList>
    </citation>
    <scope>NUCLEOTIDE SEQUENCE [LARGE SCALE GENOMIC DNA]</scope>
    <source>
        <strain evidence="2">NUHP1</strain>
    </source>
</reference>
<dbReference type="RefSeq" id="WP_024564991.1">
    <property type="nucleotide sequence ID" value="NZ_CP007547.1"/>
</dbReference>